<keyword evidence="1" id="KW-0378">Hydrolase</keyword>
<gene>
    <name evidence="1" type="ORF">N7472_000114</name>
</gene>
<dbReference type="EMBL" id="JAPQKP010000001">
    <property type="protein sequence ID" value="KAJ5209975.1"/>
    <property type="molecule type" value="Genomic_DNA"/>
</dbReference>
<reference evidence="1" key="2">
    <citation type="journal article" date="2023" name="IMA Fungus">
        <title>Comparative genomic study of the Penicillium genus elucidates a diverse pangenome and 15 lateral gene transfer events.</title>
        <authorList>
            <person name="Petersen C."/>
            <person name="Sorensen T."/>
            <person name="Nielsen M.R."/>
            <person name="Sondergaard T.E."/>
            <person name="Sorensen J.L."/>
            <person name="Fitzpatrick D.A."/>
            <person name="Frisvad J.C."/>
            <person name="Nielsen K.L."/>
        </authorList>
    </citation>
    <scope>NUCLEOTIDE SEQUENCE</scope>
    <source>
        <strain evidence="1">IBT 16849</strain>
    </source>
</reference>
<evidence type="ECO:0000313" key="2">
    <source>
        <dbReference type="Proteomes" id="UP001150879"/>
    </source>
</evidence>
<dbReference type="Proteomes" id="UP001150879">
    <property type="component" value="Unassembled WGS sequence"/>
</dbReference>
<name>A0A9W9T654_9EURO</name>
<proteinExistence type="predicted"/>
<dbReference type="OrthoDB" id="416441at2759"/>
<protein>
    <submittedName>
        <fullName evidence="1">CocE/NonD hydrolase</fullName>
    </submittedName>
</protein>
<comment type="caution">
    <text evidence="1">The sequence shown here is derived from an EMBL/GenBank/DDBJ whole genome shotgun (WGS) entry which is preliminary data.</text>
</comment>
<organism evidence="1 2">
    <name type="scientific">Penicillium cf. griseofulvum</name>
    <dbReference type="NCBI Taxonomy" id="2972120"/>
    <lineage>
        <taxon>Eukaryota</taxon>
        <taxon>Fungi</taxon>
        <taxon>Dikarya</taxon>
        <taxon>Ascomycota</taxon>
        <taxon>Pezizomycotina</taxon>
        <taxon>Eurotiomycetes</taxon>
        <taxon>Eurotiomycetidae</taxon>
        <taxon>Eurotiales</taxon>
        <taxon>Aspergillaceae</taxon>
        <taxon>Penicillium</taxon>
    </lineage>
</organism>
<dbReference type="GO" id="GO:0016787">
    <property type="term" value="F:hydrolase activity"/>
    <property type="evidence" value="ECO:0007669"/>
    <property type="project" value="UniProtKB-KW"/>
</dbReference>
<sequence length="103" mass="11407">MKTKHGFFTALFHRLATRKLGLSPETFSYTVLGMHVPVSDGSEKLQLAADFYQPVLAKDENPAGTILNGCPYGRGLALALLGARQYAARGYQCVCELLRQIWF</sequence>
<reference evidence="1" key="1">
    <citation type="submission" date="2022-11" db="EMBL/GenBank/DDBJ databases">
        <authorList>
            <person name="Petersen C."/>
        </authorList>
    </citation>
    <scope>NUCLEOTIDE SEQUENCE</scope>
    <source>
        <strain evidence="1">IBT 16849</strain>
    </source>
</reference>
<evidence type="ECO:0000313" key="1">
    <source>
        <dbReference type="EMBL" id="KAJ5209975.1"/>
    </source>
</evidence>
<accession>A0A9W9T654</accession>
<dbReference type="AlphaFoldDB" id="A0A9W9T654"/>
<keyword evidence="2" id="KW-1185">Reference proteome</keyword>